<accession>A0A4Q7V927</accession>
<dbReference type="NCBIfam" id="TIGR01848">
    <property type="entry name" value="PHA_reg_PhaR"/>
    <property type="match status" value="1"/>
</dbReference>
<dbReference type="OrthoDB" id="9795345at2"/>
<dbReference type="EMBL" id="SHKO01000003">
    <property type="protein sequence ID" value="RZT92965.1"/>
    <property type="molecule type" value="Genomic_DNA"/>
</dbReference>
<gene>
    <name evidence="3" type="ORF">EV681_3728</name>
</gene>
<dbReference type="InterPro" id="IPR010134">
    <property type="entry name" value="PHA_reg_PhaR"/>
</dbReference>
<evidence type="ECO:0000313" key="3">
    <source>
        <dbReference type="EMBL" id="RZT92965.1"/>
    </source>
</evidence>
<evidence type="ECO:0000259" key="2">
    <source>
        <dbReference type="Pfam" id="PF07879"/>
    </source>
</evidence>
<dbReference type="GO" id="GO:0006355">
    <property type="term" value="P:regulation of DNA-templated transcription"/>
    <property type="evidence" value="ECO:0007669"/>
    <property type="project" value="InterPro"/>
</dbReference>
<dbReference type="Pfam" id="PF05233">
    <property type="entry name" value="PHB_acc"/>
    <property type="match status" value="2"/>
</dbReference>
<dbReference type="AlphaFoldDB" id="A0A4Q7V927"/>
<evidence type="ECO:0000259" key="1">
    <source>
        <dbReference type="Pfam" id="PF05233"/>
    </source>
</evidence>
<sequence length="191" mass="21828">MAKATETDAVRTIKKYPNRRLYDTQTSTYITLQDVRQLVLDNVRFQVLDAKSGEELTRSILLQIILEAESGGVPMFSSTMLAHIIRFYGHAMQGVMGSYLEKNMQAFVDIQDKLAEQSKGVYTPQFGAEAWSQFMNIQAPLLNNMMNNYVEQSKNMFVQMQEQMQNQTSNIFGGFPFNPADVDKDKDKEDK</sequence>
<comment type="caution">
    <text evidence="3">The sequence shown here is derived from an EMBL/GenBank/DDBJ whole genome shotgun (WGS) entry which is preliminary data.</text>
</comment>
<keyword evidence="4" id="KW-1185">Reference proteome</keyword>
<feature type="domain" description="PHB accumulation regulatory" evidence="1">
    <location>
        <begin position="76"/>
        <end position="114"/>
    </location>
</feature>
<dbReference type="InterPro" id="IPR012909">
    <property type="entry name" value="PHA_DNA-bd_N"/>
</dbReference>
<dbReference type="Proteomes" id="UP000293398">
    <property type="component" value="Unassembled WGS sequence"/>
</dbReference>
<dbReference type="Pfam" id="PF07879">
    <property type="entry name" value="PHB_acc_N"/>
    <property type="match status" value="1"/>
</dbReference>
<organism evidence="3 4">
    <name type="scientific">Advenella incenata</name>
    <dbReference type="NCBI Taxonomy" id="267800"/>
    <lineage>
        <taxon>Bacteria</taxon>
        <taxon>Pseudomonadati</taxon>
        <taxon>Pseudomonadota</taxon>
        <taxon>Betaproteobacteria</taxon>
        <taxon>Burkholderiales</taxon>
        <taxon>Alcaligenaceae</taxon>
    </lineage>
</organism>
<feature type="domain" description="PHA accumulation regulator DNA-binding N-terminal" evidence="2">
    <location>
        <begin position="12"/>
        <end position="71"/>
    </location>
</feature>
<evidence type="ECO:0000313" key="4">
    <source>
        <dbReference type="Proteomes" id="UP000293398"/>
    </source>
</evidence>
<dbReference type="RefSeq" id="WP_128394727.1">
    <property type="nucleotide sequence ID" value="NZ_SHKO01000003.1"/>
</dbReference>
<proteinExistence type="predicted"/>
<dbReference type="InterPro" id="IPR007897">
    <property type="entry name" value="PHB_accumulat"/>
</dbReference>
<protein>
    <submittedName>
        <fullName evidence="3">Polyhydroxyalkanoate synthesis repressor PhaR</fullName>
    </submittedName>
</protein>
<feature type="domain" description="PHB accumulation regulatory" evidence="1">
    <location>
        <begin position="128"/>
        <end position="165"/>
    </location>
</feature>
<reference evidence="3 4" key="1">
    <citation type="submission" date="2019-02" db="EMBL/GenBank/DDBJ databases">
        <title>Genomic Encyclopedia of Type Strains, Phase IV (KMG-IV): sequencing the most valuable type-strain genomes for metagenomic binning, comparative biology and taxonomic classification.</title>
        <authorList>
            <person name="Goeker M."/>
        </authorList>
    </citation>
    <scope>NUCLEOTIDE SEQUENCE [LARGE SCALE GENOMIC DNA]</scope>
    <source>
        <strain evidence="3 4">DSM 23814</strain>
    </source>
</reference>
<name>A0A4Q7V927_9BURK</name>